<evidence type="ECO:0000256" key="1">
    <source>
        <dbReference type="SAM" id="MobiDB-lite"/>
    </source>
</evidence>
<protein>
    <submittedName>
        <fullName evidence="2">Uncharacterized protein</fullName>
    </submittedName>
</protein>
<proteinExistence type="predicted"/>
<dbReference type="Proteomes" id="UP001482620">
    <property type="component" value="Unassembled WGS sequence"/>
</dbReference>
<feature type="compositionally biased region" description="Basic and acidic residues" evidence="1">
    <location>
        <begin position="167"/>
        <end position="189"/>
    </location>
</feature>
<accession>A0ABV0V729</accession>
<name>A0ABV0V729_9TELE</name>
<evidence type="ECO:0000313" key="2">
    <source>
        <dbReference type="EMBL" id="MEQ2252809.1"/>
    </source>
</evidence>
<keyword evidence="3" id="KW-1185">Reference proteome</keyword>
<organism evidence="2 3">
    <name type="scientific">Ilyodon furcidens</name>
    <name type="common">goldbreast splitfin</name>
    <dbReference type="NCBI Taxonomy" id="33524"/>
    <lineage>
        <taxon>Eukaryota</taxon>
        <taxon>Metazoa</taxon>
        <taxon>Chordata</taxon>
        <taxon>Craniata</taxon>
        <taxon>Vertebrata</taxon>
        <taxon>Euteleostomi</taxon>
        <taxon>Actinopterygii</taxon>
        <taxon>Neopterygii</taxon>
        <taxon>Teleostei</taxon>
        <taxon>Neoteleostei</taxon>
        <taxon>Acanthomorphata</taxon>
        <taxon>Ovalentaria</taxon>
        <taxon>Atherinomorphae</taxon>
        <taxon>Cyprinodontiformes</taxon>
        <taxon>Goodeidae</taxon>
        <taxon>Ilyodon</taxon>
    </lineage>
</organism>
<sequence length="282" mass="33986">MSSAQSLREFIRERLTAAAEEIFTEVDKTIVHYEEELDRQRRLLEICWKPQIKLQRIDFPQHFVWKEQQFCSQERNSSLDHRELEPQHMKEEQDEPELPQIKEELEEIEPPQIKDEQEEFRISLDQEQLVLQQDTDTCMVNSTHEERDHREPEPNCDRQLVQISSEPENHKQESSNHEDSGSSRDEELKQKRRHQKIRGHSDNIGNPKNSFDCSHENSHWGEAFLMFDLWKKFYPANFTDPAHEKSHRREAFVVYDLWKKFQRQRKFISTHENPRTLEVVSL</sequence>
<comment type="caution">
    <text evidence="2">The sequence shown here is derived from an EMBL/GenBank/DDBJ whole genome shotgun (WGS) entry which is preliminary data.</text>
</comment>
<dbReference type="EMBL" id="JAHRIQ010095844">
    <property type="protein sequence ID" value="MEQ2252809.1"/>
    <property type="molecule type" value="Genomic_DNA"/>
</dbReference>
<evidence type="ECO:0000313" key="3">
    <source>
        <dbReference type="Proteomes" id="UP001482620"/>
    </source>
</evidence>
<gene>
    <name evidence="2" type="ORF">ILYODFUR_025667</name>
</gene>
<reference evidence="2 3" key="1">
    <citation type="submission" date="2021-06" db="EMBL/GenBank/DDBJ databases">
        <authorList>
            <person name="Palmer J.M."/>
        </authorList>
    </citation>
    <scope>NUCLEOTIDE SEQUENCE [LARGE SCALE GENOMIC DNA]</scope>
    <source>
        <strain evidence="3">if_2019</strain>
        <tissue evidence="2">Muscle</tissue>
    </source>
</reference>
<feature type="region of interest" description="Disordered" evidence="1">
    <location>
        <begin position="165"/>
        <end position="209"/>
    </location>
</feature>